<dbReference type="Pfam" id="PF23913">
    <property type="entry name" value="DUF7255"/>
    <property type="match status" value="1"/>
</dbReference>
<organism evidence="1 2">
    <name type="scientific">Persicobacter psychrovividus</name>
    <dbReference type="NCBI Taxonomy" id="387638"/>
    <lineage>
        <taxon>Bacteria</taxon>
        <taxon>Pseudomonadati</taxon>
        <taxon>Bacteroidota</taxon>
        <taxon>Cytophagia</taxon>
        <taxon>Cytophagales</taxon>
        <taxon>Persicobacteraceae</taxon>
        <taxon>Persicobacter</taxon>
    </lineage>
</organism>
<name>A0ABN6L884_9BACT</name>
<dbReference type="InterPro" id="IPR055679">
    <property type="entry name" value="DUF7255"/>
</dbReference>
<sequence>MDRVSKVFYQWMEQELLFRPEQLHLTEALLRKWKVYDQLEAIYLELGGQSKRIFIPKNITVWTANRRAVLIDSPLDYNRYRLQTFRADWYAEKMPEMDVKALGRFCRNKEKECLKMGIGPNLWTSKVAEDYFGKPEAPGDFFENGAPAWRLRAWNSLMTDVACHGFFYNLQRVSIYKTIMHQGKLRPLQELLLAGKPEDAEKVGKIVLAGWK</sequence>
<evidence type="ECO:0000313" key="1">
    <source>
        <dbReference type="EMBL" id="BDC99048.1"/>
    </source>
</evidence>
<gene>
    <name evidence="1" type="ORF">PEPS_13290</name>
</gene>
<reference evidence="1 2" key="1">
    <citation type="submission" date="2021-12" db="EMBL/GenBank/DDBJ databases">
        <title>Genome sequencing of bacteria with rrn-lacking chromosome and rrn-plasmid.</title>
        <authorList>
            <person name="Anda M."/>
            <person name="Iwasaki W."/>
        </authorList>
    </citation>
    <scope>NUCLEOTIDE SEQUENCE [LARGE SCALE GENOMIC DNA]</scope>
    <source>
        <strain evidence="1 2">NBRC 101262</strain>
    </source>
</reference>
<proteinExistence type="predicted"/>
<dbReference type="Proteomes" id="UP001354989">
    <property type="component" value="Chromosome"/>
</dbReference>
<accession>A0ABN6L884</accession>
<evidence type="ECO:0008006" key="3">
    <source>
        <dbReference type="Google" id="ProtNLM"/>
    </source>
</evidence>
<evidence type="ECO:0000313" key="2">
    <source>
        <dbReference type="Proteomes" id="UP001354989"/>
    </source>
</evidence>
<protein>
    <recommendedName>
        <fullName evidence="3">5-hmdU DNA kinase helical domain-containing protein</fullName>
    </recommendedName>
</protein>
<keyword evidence="2" id="KW-1185">Reference proteome</keyword>
<dbReference type="EMBL" id="AP025292">
    <property type="protein sequence ID" value="BDC99048.1"/>
    <property type="molecule type" value="Genomic_DNA"/>
</dbReference>